<reference evidence="3" key="1">
    <citation type="journal article" date="2019" name="Int. J. Syst. Evol. Microbiol.">
        <title>The Global Catalogue of Microorganisms (GCM) 10K type strain sequencing project: providing services to taxonomists for standard genome sequencing and annotation.</title>
        <authorList>
            <consortium name="The Broad Institute Genomics Platform"/>
            <consortium name="The Broad Institute Genome Sequencing Center for Infectious Disease"/>
            <person name="Wu L."/>
            <person name="Ma J."/>
        </authorList>
    </citation>
    <scope>NUCLEOTIDE SEQUENCE [LARGE SCALE GENOMIC DNA]</scope>
    <source>
        <strain evidence="3">CCUG 61889</strain>
    </source>
</reference>
<dbReference type="InterPro" id="IPR029491">
    <property type="entry name" value="Helicase_HTH"/>
</dbReference>
<comment type="caution">
    <text evidence="2">The sequence shown here is derived from an EMBL/GenBank/DDBJ whole genome shotgun (WGS) entry which is preliminary data.</text>
</comment>
<dbReference type="PIRSF" id="PIRSF021350">
    <property type="entry name" value="UCP021350"/>
    <property type="match status" value="1"/>
</dbReference>
<proteinExistence type="predicted"/>
<dbReference type="Pfam" id="PF14493">
    <property type="entry name" value="HTH_40"/>
    <property type="match status" value="1"/>
</dbReference>
<evidence type="ECO:0000259" key="1">
    <source>
        <dbReference type="Pfam" id="PF14493"/>
    </source>
</evidence>
<sequence length="369" mass="43499">MEKHVKWFFWYNKEERVRSQLNFLSTIILYCLNEFKGERTVFGIYHLLTGKKSAQTIQDGKLYRISQLFQSFPYLKKETFAQYVKRLEGKGYIVEREQAKWILTQEGQGYLQEQLDRFPLSPYLDGWRYMNVSLLFLSRLTLLIQTLSHLVYHETYFLPVTHDMKVLNWTKGFLKRQRLSRSDLARQLFYELSVCLERRHSTEADLFVLQFSGFKRAGLTKKQIADLYGMDEHRVHYLQVSVLHFCLQKIMEDEKAFPILASLIPEAASSVPLTISTMKTLELLKQGKTIEDITAIRRLKQSTIEDHLVELALFVPDFSIAPYVSDQLQKKIMTVIEQAQTNKLKDIKEALREEATYFQIRMVLARYFG</sequence>
<accession>A0ABV8AXS3</accession>
<protein>
    <submittedName>
        <fullName evidence="2">Helix-turn-helix domain-containing protein</fullName>
    </submittedName>
</protein>
<evidence type="ECO:0000313" key="2">
    <source>
        <dbReference type="EMBL" id="MFC3882758.1"/>
    </source>
</evidence>
<gene>
    <name evidence="2" type="ORF">ACFOU2_04285</name>
</gene>
<feature type="domain" description="Helicase Helix-turn-helix" evidence="1">
    <location>
        <begin position="276"/>
        <end position="364"/>
    </location>
</feature>
<organism evidence="2 3">
    <name type="scientific">Bacillus songklensis</name>
    <dbReference type="NCBI Taxonomy" id="1069116"/>
    <lineage>
        <taxon>Bacteria</taxon>
        <taxon>Bacillati</taxon>
        <taxon>Bacillota</taxon>
        <taxon>Bacilli</taxon>
        <taxon>Bacillales</taxon>
        <taxon>Bacillaceae</taxon>
        <taxon>Bacillus</taxon>
    </lineage>
</organism>
<evidence type="ECO:0000313" key="3">
    <source>
        <dbReference type="Proteomes" id="UP001595752"/>
    </source>
</evidence>
<dbReference type="Proteomes" id="UP001595752">
    <property type="component" value="Unassembled WGS sequence"/>
</dbReference>
<keyword evidence="3" id="KW-1185">Reference proteome</keyword>
<name>A0ABV8AXS3_9BACI</name>
<dbReference type="EMBL" id="JBHRZT010000020">
    <property type="protein sequence ID" value="MFC3882758.1"/>
    <property type="molecule type" value="Genomic_DNA"/>
</dbReference>
<dbReference type="InterPro" id="IPR008308">
    <property type="entry name" value="YpbB-like"/>
</dbReference>